<reference evidence="4 5" key="1">
    <citation type="submission" date="2015-07" db="EMBL/GenBank/DDBJ databases">
        <title>Genome sequencing of Kibdelosporangium phytohabitans.</title>
        <authorList>
            <person name="Qin S."/>
            <person name="Xing K."/>
        </authorList>
    </citation>
    <scope>NUCLEOTIDE SEQUENCE [LARGE SCALE GENOMIC DNA]</scope>
    <source>
        <strain evidence="4 5">KLBMP1111</strain>
    </source>
</reference>
<evidence type="ECO:0000313" key="5">
    <source>
        <dbReference type="Proteomes" id="UP000063699"/>
    </source>
</evidence>
<evidence type="ECO:0000313" key="4">
    <source>
        <dbReference type="EMBL" id="ALG09587.1"/>
    </source>
</evidence>
<dbReference type="InterPro" id="IPR050789">
    <property type="entry name" value="Diverse_Enzym_Activities"/>
</dbReference>
<dbReference type="EMBL" id="CP012752">
    <property type="protein sequence ID" value="ALG09587.1"/>
    <property type="molecule type" value="Genomic_DNA"/>
</dbReference>
<dbReference type="SUPFAM" id="SSF56601">
    <property type="entry name" value="beta-lactamase/transpeptidase-like"/>
    <property type="match status" value="1"/>
</dbReference>
<name>A0A0N9HWE3_9PSEU</name>
<sequence>MLAGIALAAGMSVTALVSPAVAAGPPAAGDQAIGQALDQLLRTDNLPGGQAVVTERGRSREISRGAGNLRTGRPFPHQSRIRIGSNTKTFVATVMLRLVAERKVELDVPIERYLPGVVRATAMTAQSSRSGSCCSTPAA</sequence>
<accession>A0A0N9HWE3</accession>
<keyword evidence="5" id="KW-1185">Reference proteome</keyword>
<gene>
    <name evidence="4" type="ORF">AOZ06_24180</name>
</gene>
<proteinExistence type="predicted"/>
<evidence type="ECO:0000256" key="2">
    <source>
        <dbReference type="SAM" id="SignalP"/>
    </source>
</evidence>
<evidence type="ECO:0000256" key="1">
    <source>
        <dbReference type="SAM" id="MobiDB-lite"/>
    </source>
</evidence>
<feature type="region of interest" description="Disordered" evidence="1">
    <location>
        <begin position="54"/>
        <end position="78"/>
    </location>
</feature>
<organism evidence="4 5">
    <name type="scientific">Kibdelosporangium phytohabitans</name>
    <dbReference type="NCBI Taxonomy" id="860235"/>
    <lineage>
        <taxon>Bacteria</taxon>
        <taxon>Bacillati</taxon>
        <taxon>Actinomycetota</taxon>
        <taxon>Actinomycetes</taxon>
        <taxon>Pseudonocardiales</taxon>
        <taxon>Pseudonocardiaceae</taxon>
        <taxon>Kibdelosporangium</taxon>
    </lineage>
</organism>
<dbReference type="InterPro" id="IPR001466">
    <property type="entry name" value="Beta-lactam-related"/>
</dbReference>
<dbReference type="STRING" id="860235.AOZ06_24180"/>
<feature type="domain" description="Beta-lactamase-related" evidence="3">
    <location>
        <begin position="35"/>
        <end position="119"/>
    </location>
</feature>
<dbReference type="KEGG" id="kphy:AOZ06_24180"/>
<dbReference type="Pfam" id="PF00144">
    <property type="entry name" value="Beta-lactamase"/>
    <property type="match status" value="1"/>
</dbReference>
<feature type="chain" id="PRO_5006035570" description="Beta-lactamase-related domain-containing protein" evidence="2">
    <location>
        <begin position="23"/>
        <end position="139"/>
    </location>
</feature>
<evidence type="ECO:0000259" key="3">
    <source>
        <dbReference type="Pfam" id="PF00144"/>
    </source>
</evidence>
<dbReference type="AlphaFoldDB" id="A0A0N9HWE3"/>
<feature type="signal peptide" evidence="2">
    <location>
        <begin position="1"/>
        <end position="22"/>
    </location>
</feature>
<dbReference type="Gene3D" id="3.40.710.10">
    <property type="entry name" value="DD-peptidase/beta-lactamase superfamily"/>
    <property type="match status" value="1"/>
</dbReference>
<protein>
    <recommendedName>
        <fullName evidence="3">Beta-lactamase-related domain-containing protein</fullName>
    </recommendedName>
</protein>
<dbReference type="PANTHER" id="PTHR43283">
    <property type="entry name" value="BETA-LACTAMASE-RELATED"/>
    <property type="match status" value="1"/>
</dbReference>
<dbReference type="Proteomes" id="UP000063699">
    <property type="component" value="Chromosome"/>
</dbReference>
<dbReference type="InterPro" id="IPR012338">
    <property type="entry name" value="Beta-lactam/transpept-like"/>
</dbReference>
<dbReference type="PANTHER" id="PTHR43283:SF3">
    <property type="entry name" value="BETA-LACTAMASE FAMILY PROTEIN (AFU_ORTHOLOGUE AFUA_5G07500)"/>
    <property type="match status" value="1"/>
</dbReference>
<keyword evidence="2" id="KW-0732">Signal</keyword>